<dbReference type="EMBL" id="JAQQDW010000067">
    <property type="protein sequence ID" value="MFM0106960.1"/>
    <property type="molecule type" value="Genomic_DNA"/>
</dbReference>
<protein>
    <submittedName>
        <fullName evidence="1">H-NS family nucleoid-associated regulatory protein</fullName>
    </submittedName>
</protein>
<gene>
    <name evidence="1" type="ORF">PQR01_26600</name>
</gene>
<name>A0ACC7NIW1_9BURK</name>
<reference evidence="1 2" key="1">
    <citation type="journal article" date="2024" name="Chem. Sci.">
        <title>Discovery of megapolipeptins by genome mining of a Burkholderiales bacteria collection.</title>
        <authorList>
            <person name="Paulo B.S."/>
            <person name="Recchia M.J.J."/>
            <person name="Lee S."/>
            <person name="Fergusson C.H."/>
            <person name="Romanowski S.B."/>
            <person name="Hernandez A."/>
            <person name="Krull N."/>
            <person name="Liu D.Y."/>
            <person name="Cavanagh H."/>
            <person name="Bos A."/>
            <person name="Gray C.A."/>
            <person name="Murphy B.T."/>
            <person name="Linington R.G."/>
            <person name="Eustaquio A.S."/>
        </authorList>
    </citation>
    <scope>NUCLEOTIDE SEQUENCE [LARGE SCALE GENOMIC DNA]</scope>
    <source>
        <strain evidence="1 2">RL18-126-BIB-B</strain>
    </source>
</reference>
<organism evidence="1 2">
    <name type="scientific">Paraburkholderia rhynchosiae</name>
    <dbReference type="NCBI Taxonomy" id="487049"/>
    <lineage>
        <taxon>Bacteria</taxon>
        <taxon>Pseudomonadati</taxon>
        <taxon>Pseudomonadota</taxon>
        <taxon>Betaproteobacteria</taxon>
        <taxon>Burkholderiales</taxon>
        <taxon>Burkholderiaceae</taxon>
        <taxon>Paraburkholderia</taxon>
    </lineage>
</organism>
<sequence>MATLEQIEAKMKNLKTQAEALAAKKTQAVVDQIRDIMSKHGLTTADIEAKTSAKRATKGQKVSAAAGKTKNADVTKAKAAPKYQHPKTGATWTGHGRAPAWIAEAKNRNRFLISGAAEVAVAANAGVVSRVKTAVNKTASKSVGATGGKGQPKGPQPALYRDPKSGATWSGRGPAPAWLAGAKDRAKFLIDGAAASAAAANTSVPKVEATKAVAKKAAVKKVVAKKATAKKVAAKKATVKAAAVQVAPTAEKTVTAKEARAKKSPAASKKAAAKKTSASPAKKTSAAPAKKAAAKKLAEAAVKRTTARKVVAKKAAAVKESASTAVVAAADVAVATGA</sequence>
<proteinExistence type="predicted"/>
<comment type="caution">
    <text evidence="1">The sequence shown here is derived from an EMBL/GenBank/DDBJ whole genome shotgun (WGS) entry which is preliminary data.</text>
</comment>
<keyword evidence="2" id="KW-1185">Reference proteome</keyword>
<dbReference type="Proteomes" id="UP001629235">
    <property type="component" value="Unassembled WGS sequence"/>
</dbReference>
<evidence type="ECO:0000313" key="2">
    <source>
        <dbReference type="Proteomes" id="UP001629235"/>
    </source>
</evidence>
<evidence type="ECO:0000313" key="1">
    <source>
        <dbReference type="EMBL" id="MFM0106960.1"/>
    </source>
</evidence>
<accession>A0ACC7NIW1</accession>